<dbReference type="PROSITE" id="PS50011">
    <property type="entry name" value="PROTEIN_KINASE_DOM"/>
    <property type="match status" value="1"/>
</dbReference>
<feature type="domain" description="Protein kinase" evidence="3">
    <location>
        <begin position="33"/>
        <end position="300"/>
    </location>
</feature>
<dbReference type="AlphaFoldDB" id="A0A016VBA6"/>
<dbReference type="OrthoDB" id="2687620at2759"/>
<comment type="caution">
    <text evidence="4">The sequence shown here is derived from an EMBL/GenBank/DDBJ whole genome shotgun (WGS) entry which is preliminary data.</text>
</comment>
<dbReference type="Gene3D" id="1.10.510.10">
    <property type="entry name" value="Transferase(Phosphotransferase) domain 1"/>
    <property type="match status" value="1"/>
</dbReference>
<dbReference type="InterPro" id="IPR008271">
    <property type="entry name" value="Ser/Thr_kinase_AS"/>
</dbReference>
<dbReference type="EMBL" id="JARK01001350">
    <property type="protein sequence ID" value="EYC24322.1"/>
    <property type="molecule type" value="Genomic_DNA"/>
</dbReference>
<dbReference type="GO" id="GO:0005524">
    <property type="term" value="F:ATP binding"/>
    <property type="evidence" value="ECO:0007669"/>
    <property type="project" value="InterPro"/>
</dbReference>
<dbReference type="PANTHER" id="PTHR11909">
    <property type="entry name" value="CASEIN KINASE-RELATED"/>
    <property type="match status" value="1"/>
</dbReference>
<evidence type="ECO:0000256" key="2">
    <source>
        <dbReference type="SAM" id="MobiDB-lite"/>
    </source>
</evidence>
<protein>
    <recommendedName>
        <fullName evidence="1">non-specific serine/threonine protein kinase</fullName>
        <ecNumber evidence="1">2.7.11.1</ecNumber>
    </recommendedName>
</protein>
<gene>
    <name evidence="4" type="primary">Acey_s0014.g2440</name>
    <name evidence="4" type="synonym">Acey-vrk-1</name>
    <name evidence="4" type="ORF">Y032_0014g2440</name>
</gene>
<dbReference type="InterPro" id="IPR050235">
    <property type="entry name" value="CK1_Ser-Thr_kinase"/>
</dbReference>
<evidence type="ECO:0000313" key="4">
    <source>
        <dbReference type="EMBL" id="EYC24322.1"/>
    </source>
</evidence>
<dbReference type="Pfam" id="PF00069">
    <property type="entry name" value="Pkinase"/>
    <property type="match status" value="1"/>
</dbReference>
<evidence type="ECO:0000256" key="1">
    <source>
        <dbReference type="ARBA" id="ARBA00012513"/>
    </source>
</evidence>
<dbReference type="GO" id="GO:0004674">
    <property type="term" value="F:protein serine/threonine kinase activity"/>
    <property type="evidence" value="ECO:0007669"/>
    <property type="project" value="UniProtKB-EC"/>
</dbReference>
<dbReference type="SUPFAM" id="SSF56112">
    <property type="entry name" value="Protein kinase-like (PK-like)"/>
    <property type="match status" value="1"/>
</dbReference>
<dbReference type="PROSITE" id="PS00108">
    <property type="entry name" value="PROTEIN_KINASE_ST"/>
    <property type="match status" value="1"/>
</dbReference>
<proteinExistence type="predicted"/>
<evidence type="ECO:0000313" key="5">
    <source>
        <dbReference type="Proteomes" id="UP000024635"/>
    </source>
</evidence>
<reference evidence="5" key="1">
    <citation type="journal article" date="2015" name="Nat. Genet.">
        <title>The genome and transcriptome of the zoonotic hookworm Ancylostoma ceylanicum identify infection-specific gene families.</title>
        <authorList>
            <person name="Schwarz E.M."/>
            <person name="Hu Y."/>
            <person name="Antoshechkin I."/>
            <person name="Miller M.M."/>
            <person name="Sternberg P.W."/>
            <person name="Aroian R.V."/>
        </authorList>
    </citation>
    <scope>NUCLEOTIDE SEQUENCE</scope>
    <source>
        <strain evidence="5">HY135</strain>
    </source>
</reference>
<feature type="region of interest" description="Disordered" evidence="2">
    <location>
        <begin position="320"/>
        <end position="420"/>
    </location>
</feature>
<organism evidence="4 5">
    <name type="scientific">Ancylostoma ceylanicum</name>
    <dbReference type="NCBI Taxonomy" id="53326"/>
    <lineage>
        <taxon>Eukaryota</taxon>
        <taxon>Metazoa</taxon>
        <taxon>Ecdysozoa</taxon>
        <taxon>Nematoda</taxon>
        <taxon>Chromadorea</taxon>
        <taxon>Rhabditida</taxon>
        <taxon>Rhabditina</taxon>
        <taxon>Rhabditomorpha</taxon>
        <taxon>Strongyloidea</taxon>
        <taxon>Ancylostomatidae</taxon>
        <taxon>Ancylostomatinae</taxon>
        <taxon>Ancylostoma</taxon>
    </lineage>
</organism>
<dbReference type="SMART" id="SM00220">
    <property type="entry name" value="S_TKc"/>
    <property type="match status" value="1"/>
</dbReference>
<sequence>MPPKRAPKGKLHELAVELPLKTIISDLTTKKQYCVGRQFATGGFGRIYTCNEVGSKTELVVKVEPYGNGPLFTEMNVFIRILKPDQIAEFMKSRKLKRLGVPPMISSGIYTHGQDKLRFLVMPKYAISLEAIREKSRTLPAPDVWTVARCMLESLEYIHGKNYTHADIKAANILLEGKGDFSSSVLVDFGLARLASSNEDKPDKKRAHNGTAIFTSCDAHRGCHPSYRGDLEILAYNMIYWLSGSLPWEDFEANPGKVYDMKEAFLKDLQSNLKKILKDNSESIAPLQEMFSIASKTGYTEQLNFPKLYKIVDEAFKRVSGGRRKRASEEPDDVEVKRTKTKPQEKASSSKGQVDLDEQQGSSEDVKDNRTPTSKAVRFRRKANPTSTSAVSRRQSPRVANSISSPATAQSPSHQQPARRKRRSLLVLIDWMYDVCGRIFVWFMSVRLIGDDGWEDTREEKNAGKCAAVGEEGEKSTLSARILK</sequence>
<name>A0A016VBA6_9BILA</name>
<dbReference type="STRING" id="53326.A0A016VBA6"/>
<feature type="compositionally biased region" description="Polar residues" evidence="2">
    <location>
        <begin position="384"/>
        <end position="416"/>
    </location>
</feature>
<dbReference type="EC" id="2.7.11.1" evidence="1"/>
<dbReference type="Proteomes" id="UP000024635">
    <property type="component" value="Unassembled WGS sequence"/>
</dbReference>
<dbReference type="InterPro" id="IPR000719">
    <property type="entry name" value="Prot_kinase_dom"/>
</dbReference>
<keyword evidence="5" id="KW-1185">Reference proteome</keyword>
<evidence type="ECO:0000259" key="3">
    <source>
        <dbReference type="PROSITE" id="PS50011"/>
    </source>
</evidence>
<accession>A0A016VBA6</accession>
<feature type="compositionally biased region" description="Basic and acidic residues" evidence="2">
    <location>
        <begin position="334"/>
        <end position="345"/>
    </location>
</feature>
<dbReference type="InterPro" id="IPR011009">
    <property type="entry name" value="Kinase-like_dom_sf"/>
</dbReference>